<organism evidence="1 2">
    <name type="scientific">Ceratitis capitata</name>
    <name type="common">Mediterranean fruit fly</name>
    <name type="synonym">Tephritis capitata</name>
    <dbReference type="NCBI Taxonomy" id="7213"/>
    <lineage>
        <taxon>Eukaryota</taxon>
        <taxon>Metazoa</taxon>
        <taxon>Ecdysozoa</taxon>
        <taxon>Arthropoda</taxon>
        <taxon>Hexapoda</taxon>
        <taxon>Insecta</taxon>
        <taxon>Pterygota</taxon>
        <taxon>Neoptera</taxon>
        <taxon>Endopterygota</taxon>
        <taxon>Diptera</taxon>
        <taxon>Brachycera</taxon>
        <taxon>Muscomorpha</taxon>
        <taxon>Tephritoidea</taxon>
        <taxon>Tephritidae</taxon>
        <taxon>Ceratitis</taxon>
        <taxon>Ceratitis</taxon>
    </lineage>
</organism>
<dbReference type="EMBL" id="CAJHJT010000034">
    <property type="protein sequence ID" value="CAD7003268.1"/>
    <property type="molecule type" value="Genomic_DNA"/>
</dbReference>
<sequence length="131" mass="14822">MGNSLGVSQIQGTVIDRFKSVCLTTDENGGVRIRSFSDGGQLTSRVAAEVIRDEHRLSLDVIHRVRHVRTSCTTIPEEDIVSAREIDKLCKTSAPTTQVCIHVCIFKNVLQYTCVCTLQYLLEYMYSFTWF</sequence>
<proteinExistence type="predicted"/>
<evidence type="ECO:0000313" key="2">
    <source>
        <dbReference type="Proteomes" id="UP000606786"/>
    </source>
</evidence>
<evidence type="ECO:0000313" key="1">
    <source>
        <dbReference type="EMBL" id="CAD7003268.1"/>
    </source>
</evidence>
<dbReference type="Proteomes" id="UP000606786">
    <property type="component" value="Unassembled WGS sequence"/>
</dbReference>
<dbReference type="AlphaFoldDB" id="A0A811UY78"/>
<reference evidence="1" key="1">
    <citation type="submission" date="2020-11" db="EMBL/GenBank/DDBJ databases">
        <authorList>
            <person name="Whitehead M."/>
        </authorList>
    </citation>
    <scope>NUCLEOTIDE SEQUENCE</scope>
    <source>
        <strain evidence="1">EGII</strain>
    </source>
</reference>
<comment type="caution">
    <text evidence="1">The sequence shown here is derived from an EMBL/GenBank/DDBJ whole genome shotgun (WGS) entry which is preliminary data.</text>
</comment>
<gene>
    <name evidence="1" type="ORF">CCAP1982_LOCUS11730</name>
</gene>
<accession>A0A811UY78</accession>
<protein>
    <submittedName>
        <fullName evidence="1">(Mediterranean fruit fly) hypothetical protein</fullName>
    </submittedName>
</protein>
<name>A0A811UY78_CERCA</name>
<keyword evidence="2" id="KW-1185">Reference proteome</keyword>